<dbReference type="EMBL" id="JARKIE010000003">
    <property type="protein sequence ID" value="KAJ7709017.1"/>
    <property type="molecule type" value="Genomic_DNA"/>
</dbReference>
<keyword evidence="2" id="KW-1185">Reference proteome</keyword>
<comment type="caution">
    <text evidence="1">The sequence shown here is derived from an EMBL/GenBank/DDBJ whole genome shotgun (WGS) entry which is preliminary data.</text>
</comment>
<organism evidence="1 2">
    <name type="scientific">Mycena rosella</name>
    <name type="common">Pink bonnet</name>
    <name type="synonym">Agaricus rosellus</name>
    <dbReference type="NCBI Taxonomy" id="1033263"/>
    <lineage>
        <taxon>Eukaryota</taxon>
        <taxon>Fungi</taxon>
        <taxon>Dikarya</taxon>
        <taxon>Basidiomycota</taxon>
        <taxon>Agaricomycotina</taxon>
        <taxon>Agaricomycetes</taxon>
        <taxon>Agaricomycetidae</taxon>
        <taxon>Agaricales</taxon>
        <taxon>Marasmiineae</taxon>
        <taxon>Mycenaceae</taxon>
        <taxon>Mycena</taxon>
    </lineage>
</organism>
<reference evidence="1" key="1">
    <citation type="submission" date="2023-03" db="EMBL/GenBank/DDBJ databases">
        <title>Massive genome expansion in bonnet fungi (Mycena s.s.) driven by repeated elements and novel gene families across ecological guilds.</title>
        <authorList>
            <consortium name="Lawrence Berkeley National Laboratory"/>
            <person name="Harder C.B."/>
            <person name="Miyauchi S."/>
            <person name="Viragh M."/>
            <person name="Kuo A."/>
            <person name="Thoen E."/>
            <person name="Andreopoulos B."/>
            <person name="Lu D."/>
            <person name="Skrede I."/>
            <person name="Drula E."/>
            <person name="Henrissat B."/>
            <person name="Morin E."/>
            <person name="Kohler A."/>
            <person name="Barry K."/>
            <person name="LaButti K."/>
            <person name="Morin E."/>
            <person name="Salamov A."/>
            <person name="Lipzen A."/>
            <person name="Mereny Z."/>
            <person name="Hegedus B."/>
            <person name="Baldrian P."/>
            <person name="Stursova M."/>
            <person name="Weitz H."/>
            <person name="Taylor A."/>
            <person name="Grigoriev I.V."/>
            <person name="Nagy L.G."/>
            <person name="Martin F."/>
            <person name="Kauserud H."/>
        </authorList>
    </citation>
    <scope>NUCLEOTIDE SEQUENCE</scope>
    <source>
        <strain evidence="1">CBHHK067</strain>
    </source>
</reference>
<protein>
    <submittedName>
        <fullName evidence="1">Uncharacterized protein</fullName>
    </submittedName>
</protein>
<dbReference type="AlphaFoldDB" id="A0AAD7GZZ2"/>
<proteinExistence type="predicted"/>
<evidence type="ECO:0000313" key="2">
    <source>
        <dbReference type="Proteomes" id="UP001221757"/>
    </source>
</evidence>
<gene>
    <name evidence="1" type="ORF">B0H17DRAFT_916440</name>
</gene>
<dbReference type="Proteomes" id="UP001221757">
    <property type="component" value="Unassembled WGS sequence"/>
</dbReference>
<sequence>MACTAIKRCDTGTTRLFRILVSESAHLIWQIRCEWIIQEKNPVSMHKIHNRWLSQINHRLGLDQAMTNDHKYGKKVIRKSLALKIWGKVLKNQDKLSKDWAWETEVLGGIG</sequence>
<accession>A0AAD7GZZ2</accession>
<evidence type="ECO:0000313" key="1">
    <source>
        <dbReference type="EMBL" id="KAJ7709017.1"/>
    </source>
</evidence>
<name>A0AAD7GZZ2_MYCRO</name>